<dbReference type="EMBL" id="VORB01000004">
    <property type="protein sequence ID" value="TXC81474.1"/>
    <property type="molecule type" value="Genomic_DNA"/>
</dbReference>
<dbReference type="RefSeq" id="WP_147014203.1">
    <property type="nucleotide sequence ID" value="NZ_VORB01000004.1"/>
</dbReference>
<accession>A0A5C6V9T1</accession>
<dbReference type="AlphaFoldDB" id="A0A5C6V9T1"/>
<evidence type="ECO:0000313" key="2">
    <source>
        <dbReference type="EMBL" id="TXC81474.1"/>
    </source>
</evidence>
<keyword evidence="3" id="KW-1185">Reference proteome</keyword>
<protein>
    <recommendedName>
        <fullName evidence="4">tRNA_anti-like</fullName>
    </recommendedName>
</protein>
<reference evidence="2 3" key="1">
    <citation type="submission" date="2019-08" db="EMBL/GenBank/DDBJ databases">
        <title>Genome of Luteibaculum oceani JCM 18817.</title>
        <authorList>
            <person name="Bowman J.P."/>
        </authorList>
    </citation>
    <scope>NUCLEOTIDE SEQUENCE [LARGE SCALE GENOMIC DNA]</scope>
    <source>
        <strain evidence="2 3">JCM 18817</strain>
    </source>
</reference>
<keyword evidence="1" id="KW-0812">Transmembrane</keyword>
<sequence length="138" mass="14812">MPKKIFVGIAVVLSIGILAGAVGFYLYQKEVPSLADAKPAATLTAEELYSEFETSESAANEKYLGKVIEVSGKVVSTENRDGNVSVLLSADSDLGGVQCSLDSTYREVKVKVGDELRLKCQCNGMLFDVALNRCVIKD</sequence>
<dbReference type="InterPro" id="IPR024422">
    <property type="entry name" value="Protein_unknown_function_OB"/>
</dbReference>
<comment type="caution">
    <text evidence="2">The sequence shown here is derived from an EMBL/GenBank/DDBJ whole genome shotgun (WGS) entry which is preliminary data.</text>
</comment>
<dbReference type="Proteomes" id="UP000321168">
    <property type="component" value="Unassembled WGS sequence"/>
</dbReference>
<proteinExistence type="predicted"/>
<feature type="transmembrane region" description="Helical" evidence="1">
    <location>
        <begin position="6"/>
        <end position="27"/>
    </location>
</feature>
<evidence type="ECO:0000313" key="3">
    <source>
        <dbReference type="Proteomes" id="UP000321168"/>
    </source>
</evidence>
<name>A0A5C6V9T1_9FLAO</name>
<evidence type="ECO:0000256" key="1">
    <source>
        <dbReference type="SAM" id="Phobius"/>
    </source>
</evidence>
<dbReference type="OrthoDB" id="673558at2"/>
<dbReference type="Pfam" id="PF12869">
    <property type="entry name" value="tRNA_anti-like"/>
    <property type="match status" value="1"/>
</dbReference>
<evidence type="ECO:0008006" key="4">
    <source>
        <dbReference type="Google" id="ProtNLM"/>
    </source>
</evidence>
<gene>
    <name evidence="2" type="ORF">FRX97_05570</name>
</gene>
<keyword evidence="1" id="KW-1133">Transmembrane helix</keyword>
<organism evidence="2 3">
    <name type="scientific">Luteibaculum oceani</name>
    <dbReference type="NCBI Taxonomy" id="1294296"/>
    <lineage>
        <taxon>Bacteria</taxon>
        <taxon>Pseudomonadati</taxon>
        <taxon>Bacteroidota</taxon>
        <taxon>Flavobacteriia</taxon>
        <taxon>Flavobacteriales</taxon>
        <taxon>Luteibaculaceae</taxon>
        <taxon>Luteibaculum</taxon>
    </lineage>
</organism>
<keyword evidence="1" id="KW-0472">Membrane</keyword>